<protein>
    <submittedName>
        <fullName evidence="1">Uncharacterized protein</fullName>
    </submittedName>
</protein>
<dbReference type="OrthoDB" id="447251at2759"/>
<feature type="non-terminal residue" evidence="1">
    <location>
        <position position="1"/>
    </location>
</feature>
<comment type="caution">
    <text evidence="1">The sequence shown here is derived from an EMBL/GenBank/DDBJ whole genome shotgun (WGS) entry which is preliminary data.</text>
</comment>
<keyword evidence="2" id="KW-1185">Reference proteome</keyword>
<name>A0A8J2L7K8_9HEXA</name>
<dbReference type="EMBL" id="CAJVCH010542397">
    <property type="protein sequence ID" value="CAG7827137.1"/>
    <property type="molecule type" value="Genomic_DNA"/>
</dbReference>
<dbReference type="Proteomes" id="UP000708208">
    <property type="component" value="Unassembled WGS sequence"/>
</dbReference>
<gene>
    <name evidence="1" type="ORF">AFUS01_LOCUS37140</name>
</gene>
<evidence type="ECO:0000313" key="2">
    <source>
        <dbReference type="Proteomes" id="UP000708208"/>
    </source>
</evidence>
<dbReference type="AlphaFoldDB" id="A0A8J2L7K8"/>
<reference evidence="1" key="1">
    <citation type="submission" date="2021-06" db="EMBL/GenBank/DDBJ databases">
        <authorList>
            <person name="Hodson N. C."/>
            <person name="Mongue J. A."/>
            <person name="Jaron S. K."/>
        </authorList>
    </citation>
    <scope>NUCLEOTIDE SEQUENCE</scope>
</reference>
<evidence type="ECO:0000313" key="1">
    <source>
        <dbReference type="EMBL" id="CAG7827137.1"/>
    </source>
</evidence>
<organism evidence="1 2">
    <name type="scientific">Allacma fusca</name>
    <dbReference type="NCBI Taxonomy" id="39272"/>
    <lineage>
        <taxon>Eukaryota</taxon>
        <taxon>Metazoa</taxon>
        <taxon>Ecdysozoa</taxon>
        <taxon>Arthropoda</taxon>
        <taxon>Hexapoda</taxon>
        <taxon>Collembola</taxon>
        <taxon>Symphypleona</taxon>
        <taxon>Sminthuridae</taxon>
        <taxon>Allacma</taxon>
    </lineage>
</organism>
<sequence>MLKMVLDVGRDGEIVFLGNNLAAGRMGMDANGNLDPEAPPANYGRRRSRAVLYQLSGHYKQDRRKSKLKINN</sequence>
<proteinExistence type="predicted"/>
<accession>A0A8J2L7K8</accession>